<keyword evidence="4 6" id="KW-0472">Membrane</keyword>
<keyword evidence="3 6" id="KW-1133">Transmembrane helix</keyword>
<comment type="caution">
    <text evidence="9">The sequence shown here is derived from an EMBL/GenBank/DDBJ whole genome shotgun (WGS) entry which is preliminary data.</text>
</comment>
<organism evidence="9 10">
    <name type="scientific">Compostimonas suwonensis</name>
    <dbReference type="NCBI Taxonomy" id="1048394"/>
    <lineage>
        <taxon>Bacteria</taxon>
        <taxon>Bacillati</taxon>
        <taxon>Actinomycetota</taxon>
        <taxon>Actinomycetes</taxon>
        <taxon>Micrococcales</taxon>
        <taxon>Microbacteriaceae</taxon>
        <taxon>Compostimonas</taxon>
    </lineage>
</organism>
<gene>
    <name evidence="9" type="ORF">CLV54_2541</name>
</gene>
<dbReference type="PANTHER" id="PTHR43229:SF2">
    <property type="entry name" value="NODULATION PROTEIN J"/>
    <property type="match status" value="1"/>
</dbReference>
<dbReference type="Proteomes" id="UP000230161">
    <property type="component" value="Unassembled WGS sequence"/>
</dbReference>
<evidence type="ECO:0000259" key="8">
    <source>
        <dbReference type="PROSITE" id="PS51012"/>
    </source>
</evidence>
<feature type="transmembrane region" description="Helical" evidence="6">
    <location>
        <begin position="187"/>
        <end position="207"/>
    </location>
</feature>
<evidence type="ECO:0000256" key="3">
    <source>
        <dbReference type="ARBA" id="ARBA00022989"/>
    </source>
</evidence>
<sequence>MSATITAGGAGAGTGSLAPRPRARTPRRLSAIGDVSAMSGREFRRTIRSVDALVTALAIPVSIMLVFVVVFGGAIQQDGGYIDYVVPGTLILCAGFGSASTAIAVAQDMTTGTIDRFKTLPIYGASVLVGHVLASVMRNLVASALVIGVALALGFRPSADLGSWVLAILFLSLVIVAMTWVACAAGLVLSVDAAGSINFVFLFLPYLSTGFVEVDTMPEWLRGFAEYQPYTPIIETLRSLLTGSPMGGYGWQAIAWLLGLLVVGYVCASVTFRRRTAR</sequence>
<protein>
    <recommendedName>
        <fullName evidence="6">Transport permease protein</fullName>
    </recommendedName>
</protein>
<comment type="subcellular location">
    <subcellularLocation>
        <location evidence="6">Cell membrane</location>
        <topology evidence="6">Multi-pass membrane protein</topology>
    </subcellularLocation>
    <subcellularLocation>
        <location evidence="1">Membrane</location>
        <topology evidence="1">Multi-pass membrane protein</topology>
    </subcellularLocation>
</comment>
<dbReference type="EMBL" id="PGFB01000004">
    <property type="protein sequence ID" value="PJJ61595.1"/>
    <property type="molecule type" value="Genomic_DNA"/>
</dbReference>
<name>A0A2M9BUG6_9MICO</name>
<dbReference type="GO" id="GO:0043190">
    <property type="term" value="C:ATP-binding cassette (ABC) transporter complex"/>
    <property type="evidence" value="ECO:0007669"/>
    <property type="project" value="InterPro"/>
</dbReference>
<dbReference type="GO" id="GO:0140359">
    <property type="term" value="F:ABC-type transporter activity"/>
    <property type="evidence" value="ECO:0007669"/>
    <property type="project" value="InterPro"/>
</dbReference>
<feature type="region of interest" description="Disordered" evidence="7">
    <location>
        <begin position="1"/>
        <end position="25"/>
    </location>
</feature>
<dbReference type="InterPro" id="IPR013525">
    <property type="entry name" value="ABC2_TM"/>
</dbReference>
<keyword evidence="5" id="KW-0046">Antibiotic resistance</keyword>
<dbReference type="Pfam" id="PF01061">
    <property type="entry name" value="ABC2_membrane"/>
    <property type="match status" value="1"/>
</dbReference>
<dbReference type="GO" id="GO:0046677">
    <property type="term" value="P:response to antibiotic"/>
    <property type="evidence" value="ECO:0007669"/>
    <property type="project" value="UniProtKB-KW"/>
</dbReference>
<evidence type="ECO:0000256" key="2">
    <source>
        <dbReference type="ARBA" id="ARBA00022692"/>
    </source>
</evidence>
<dbReference type="PANTHER" id="PTHR43229">
    <property type="entry name" value="NODULATION PROTEIN J"/>
    <property type="match status" value="1"/>
</dbReference>
<dbReference type="PIRSF" id="PIRSF006648">
    <property type="entry name" value="DrrB"/>
    <property type="match status" value="1"/>
</dbReference>
<feature type="domain" description="ABC transmembrane type-2" evidence="8">
    <location>
        <begin position="51"/>
        <end position="275"/>
    </location>
</feature>
<evidence type="ECO:0000256" key="5">
    <source>
        <dbReference type="ARBA" id="ARBA00023251"/>
    </source>
</evidence>
<comment type="similarity">
    <text evidence="6">Belongs to the ABC-2 integral membrane protein family.</text>
</comment>
<dbReference type="InterPro" id="IPR000412">
    <property type="entry name" value="ABC_2_transport"/>
</dbReference>
<feature type="transmembrane region" description="Helical" evidence="6">
    <location>
        <begin position="127"/>
        <end position="155"/>
    </location>
</feature>
<evidence type="ECO:0000313" key="9">
    <source>
        <dbReference type="EMBL" id="PJJ61595.1"/>
    </source>
</evidence>
<dbReference type="PROSITE" id="PS51012">
    <property type="entry name" value="ABC_TM2"/>
    <property type="match status" value="1"/>
</dbReference>
<dbReference type="AlphaFoldDB" id="A0A2M9BUG6"/>
<keyword evidence="10" id="KW-1185">Reference proteome</keyword>
<feature type="transmembrane region" description="Helical" evidence="6">
    <location>
        <begin position="52"/>
        <end position="75"/>
    </location>
</feature>
<feature type="transmembrane region" description="Helical" evidence="6">
    <location>
        <begin position="161"/>
        <end position="180"/>
    </location>
</feature>
<evidence type="ECO:0000256" key="1">
    <source>
        <dbReference type="ARBA" id="ARBA00004141"/>
    </source>
</evidence>
<evidence type="ECO:0000256" key="7">
    <source>
        <dbReference type="SAM" id="MobiDB-lite"/>
    </source>
</evidence>
<evidence type="ECO:0000313" key="10">
    <source>
        <dbReference type="Proteomes" id="UP000230161"/>
    </source>
</evidence>
<dbReference type="InterPro" id="IPR051784">
    <property type="entry name" value="Nod_factor_ABC_transporter"/>
</dbReference>
<feature type="transmembrane region" description="Helical" evidence="6">
    <location>
        <begin position="81"/>
        <end position="106"/>
    </location>
</feature>
<feature type="transmembrane region" description="Helical" evidence="6">
    <location>
        <begin position="249"/>
        <end position="272"/>
    </location>
</feature>
<reference evidence="9 10" key="1">
    <citation type="submission" date="2017-11" db="EMBL/GenBank/DDBJ databases">
        <title>Genomic Encyclopedia of Archaeal and Bacterial Type Strains, Phase II (KMG-II): From Individual Species to Whole Genera.</title>
        <authorList>
            <person name="Goeker M."/>
        </authorList>
    </citation>
    <scope>NUCLEOTIDE SEQUENCE [LARGE SCALE GENOMIC DNA]</scope>
    <source>
        <strain evidence="9 10">DSM 25625</strain>
    </source>
</reference>
<keyword evidence="2 6" id="KW-0812">Transmembrane</keyword>
<evidence type="ECO:0000256" key="4">
    <source>
        <dbReference type="ARBA" id="ARBA00023136"/>
    </source>
</evidence>
<dbReference type="InterPro" id="IPR047817">
    <property type="entry name" value="ABC2_TM_bact-type"/>
</dbReference>
<proteinExistence type="inferred from homology"/>
<evidence type="ECO:0000256" key="6">
    <source>
        <dbReference type="RuleBase" id="RU361157"/>
    </source>
</evidence>
<accession>A0A2M9BUG6</accession>
<keyword evidence="6" id="KW-1003">Cell membrane</keyword>
<keyword evidence="6" id="KW-0813">Transport</keyword>
<dbReference type="RefSeq" id="WP_211294542.1">
    <property type="nucleotide sequence ID" value="NZ_PGFB01000004.1"/>
</dbReference>